<feature type="domain" description="SLH" evidence="5">
    <location>
        <begin position="1050"/>
        <end position="1113"/>
    </location>
</feature>
<dbReference type="GO" id="GO:0005737">
    <property type="term" value="C:cytoplasm"/>
    <property type="evidence" value="ECO:0007669"/>
    <property type="project" value="TreeGrafter"/>
</dbReference>
<evidence type="ECO:0000259" key="5">
    <source>
        <dbReference type="PROSITE" id="PS51272"/>
    </source>
</evidence>
<gene>
    <name evidence="6" type="ORF">EJQ19_17385</name>
</gene>
<dbReference type="InterPro" id="IPR013378">
    <property type="entry name" value="InlB-like_B-rpt"/>
</dbReference>
<dbReference type="PANTHER" id="PTHR45982">
    <property type="entry name" value="REGULATOR OF CHROMOSOME CONDENSATION"/>
    <property type="match status" value="1"/>
</dbReference>
<dbReference type="EMBL" id="RXHU01000050">
    <property type="protein sequence ID" value="RTE08469.1"/>
    <property type="molecule type" value="Genomic_DNA"/>
</dbReference>
<dbReference type="GO" id="GO:0030313">
    <property type="term" value="C:cell envelope"/>
    <property type="evidence" value="ECO:0007669"/>
    <property type="project" value="UniProtKB-SubCell"/>
</dbReference>
<dbReference type="SMART" id="SM00060">
    <property type="entry name" value="FN3"/>
    <property type="match status" value="1"/>
</dbReference>
<evidence type="ECO:0000256" key="1">
    <source>
        <dbReference type="ARBA" id="ARBA00004196"/>
    </source>
</evidence>
<dbReference type="InterPro" id="IPR000408">
    <property type="entry name" value="Reg_chr_condens"/>
</dbReference>
<dbReference type="NCBIfam" id="TIGR02543">
    <property type="entry name" value="List_Bact_rpt"/>
    <property type="match status" value="2"/>
</dbReference>
<dbReference type="PROSITE" id="PS50012">
    <property type="entry name" value="RCC1_3"/>
    <property type="match status" value="6"/>
</dbReference>
<evidence type="ECO:0000313" key="6">
    <source>
        <dbReference type="EMBL" id="RTE08469.1"/>
    </source>
</evidence>
<dbReference type="Pfam" id="PF00395">
    <property type="entry name" value="SLH"/>
    <property type="match status" value="3"/>
</dbReference>
<dbReference type="OrthoDB" id="27389at2"/>
<dbReference type="InterPro" id="IPR003961">
    <property type="entry name" value="FN3_dom"/>
</dbReference>
<dbReference type="Proteomes" id="UP000276128">
    <property type="component" value="Unassembled WGS sequence"/>
</dbReference>
<name>A0A430JBT5_9BACL</name>
<dbReference type="Pfam" id="PF25390">
    <property type="entry name" value="WD40_RLD"/>
    <property type="match status" value="1"/>
</dbReference>
<dbReference type="PROSITE" id="PS00626">
    <property type="entry name" value="RCC1_2"/>
    <property type="match status" value="2"/>
</dbReference>
<dbReference type="InterPro" id="IPR042229">
    <property type="entry name" value="Listeria/Bacterioides_rpt_sf"/>
</dbReference>
<dbReference type="InterPro" id="IPR001119">
    <property type="entry name" value="SLH_dom"/>
</dbReference>
<sequence>MEVQMLNRLNKLIVALVVLLGFIPIAPMKSAHAANYVVAPQLATGYYHSAVLLSDGTVWAWGRNDKSQLSYDTGTYSTWPLQIKNLDHVKQIATSIMSTYAIKEDGTLWAWGLNGNGQLGDGTLTNRTTPVQVRGMSGVTAVSTGLGYHVLALKDDGTVWAWGRNDNGELGDGTTTQRQLPVQVVGLTDVVALVNAGYHSLALKSDGTVWAWGRNSYGESGGGISADRTSPYQVSISGVKAIAAGDHHSMAVKEDGTVWTWGRNTYGTLGDGTTTTRVTPVQVTGLDHVKSVAAGTHFSYALKEDGTVWSWGYNNYGQLGDGTTTTRLSPVQVSGLTDVVALGGGGYNATAMQSGGEIWAWGYNGYGELGDKTRESRTVPVRNAAVLDLTPPTIANPDITPTDITETGVTLSWQKATDNLSKQGELEYQVYQIGSRTAATVSAVESSGIRIGTYEPDMDIKQVTDLYDDQSYTFIVIVKDKDGRKSIYNKVTIRTLAIPTFSITYHTNGGTGTVPTDPNVYYQGETVIALGSGDLTRPGYTFAGWNTQADGNGTTYAVGAAFNIGTADVELYAKWTQNPTYTVTYVVYGGTGAVPIDSNAYEQGMPVTVLGNTGNLARPGYTFAGWNTQKDGNGTTYMAGATFNIGTENVELYAKWTQNPTYTVTYVVYGGTGAVPIDSNAYEQGMPVTVLGNTGNLRNPGYTFAGWNTQKDGSGTAYVAGDIFSIGAENVELYAKWLADPVDDSTDEGDSDPETGNLSPEENTEKPLETYTGLRVTVDGEDQDLIHDVSISQNRAEMTVYMDADKWQAQLEEKDERPEVVISVAQQVDKVSLVLNGNAAADMANKQGMLIVQTVNGNYKLSMGAIMLDAWTEAFGEQASLADMVFHIDIAKSRSAQTGKENAAVIGVPVDFNVVISYRGKEIQIKAFNAYVERELLLPEGVRPPTVSTAVRIDADGTIHHVPTRFTTQQGKSVAVVSSLTNSTYALIANSIRFEDVESHWAKDVVNDLGARMVVGGVDEHHFHPDASITRSEFTAILVRALGLADSMSASRAFTDVNEDAWYNGSVAAALSYGLIEGDANGTFHPDRTITREEAITMIYRAMRLAGLDTSFSSSNIQARLSQFVDGTSVHAWAEQAVVATVNSGLIQGSQSELMPGRNMTRAETAAIVYRMLAKANLIDSFHS</sequence>
<feature type="compositionally biased region" description="Acidic residues" evidence="4">
    <location>
        <begin position="741"/>
        <end position="753"/>
    </location>
</feature>
<dbReference type="InterPro" id="IPR009091">
    <property type="entry name" value="RCC1/BLIP-II"/>
</dbReference>
<proteinExistence type="predicted"/>
<dbReference type="InterPro" id="IPR051553">
    <property type="entry name" value="Ran_GTPase-activating"/>
</dbReference>
<dbReference type="PRINTS" id="PR00633">
    <property type="entry name" value="RCCNDNSATION"/>
</dbReference>
<keyword evidence="2" id="KW-0344">Guanine-nucleotide releasing factor</keyword>
<comment type="caution">
    <text evidence="6">The sequence shown here is derived from an EMBL/GenBank/DDBJ whole genome shotgun (WGS) entry which is preliminary data.</text>
</comment>
<dbReference type="InterPro" id="IPR013783">
    <property type="entry name" value="Ig-like_fold"/>
</dbReference>
<dbReference type="SUPFAM" id="SSF50985">
    <property type="entry name" value="RCC1/BLIP-II"/>
    <property type="match status" value="2"/>
</dbReference>
<dbReference type="Pfam" id="PF09479">
    <property type="entry name" value="Flg_new"/>
    <property type="match status" value="3"/>
</dbReference>
<dbReference type="GO" id="GO:0005085">
    <property type="term" value="F:guanyl-nucleotide exchange factor activity"/>
    <property type="evidence" value="ECO:0007669"/>
    <property type="project" value="TreeGrafter"/>
</dbReference>
<evidence type="ECO:0000313" key="7">
    <source>
        <dbReference type="Proteomes" id="UP000276128"/>
    </source>
</evidence>
<comment type="subcellular location">
    <subcellularLocation>
        <location evidence="1">Cell envelope</location>
    </subcellularLocation>
</comment>
<protein>
    <recommendedName>
        <fullName evidence="5">SLH domain-containing protein</fullName>
    </recommendedName>
</protein>
<keyword evidence="3" id="KW-0677">Repeat</keyword>
<dbReference type="InterPro" id="IPR036116">
    <property type="entry name" value="FN3_sf"/>
</dbReference>
<evidence type="ECO:0000256" key="3">
    <source>
        <dbReference type="ARBA" id="ARBA00022737"/>
    </source>
</evidence>
<organism evidence="6 7">
    <name type="scientific">Paenibacillus whitsoniae</name>
    <dbReference type="NCBI Taxonomy" id="2496558"/>
    <lineage>
        <taxon>Bacteria</taxon>
        <taxon>Bacillati</taxon>
        <taxon>Bacillota</taxon>
        <taxon>Bacilli</taxon>
        <taxon>Bacillales</taxon>
        <taxon>Paenibacillaceae</taxon>
        <taxon>Paenibacillus</taxon>
    </lineage>
</organism>
<accession>A0A430JBT5</accession>
<dbReference type="Gene3D" id="2.60.40.10">
    <property type="entry name" value="Immunoglobulins"/>
    <property type="match status" value="1"/>
</dbReference>
<dbReference type="PROSITE" id="PS51272">
    <property type="entry name" value="SLH"/>
    <property type="match status" value="3"/>
</dbReference>
<reference evidence="6 7" key="1">
    <citation type="submission" date="2018-12" db="EMBL/GenBank/DDBJ databases">
        <title>Bacillus ochoae sp. nov., Paenibacillus whitsoniae sp. nov., Paenibacillus spiritus sp. nov. Isolated from the Mars Exploration Rover during spacecraft assembly.</title>
        <authorList>
            <person name="Seuylemezian A."/>
            <person name="Vaishampayan P."/>
        </authorList>
    </citation>
    <scope>NUCLEOTIDE SEQUENCE [LARGE SCALE GENOMIC DNA]</scope>
    <source>
        <strain evidence="6 7">MER 54</strain>
    </source>
</reference>
<dbReference type="PANTHER" id="PTHR45982:SF1">
    <property type="entry name" value="REGULATOR OF CHROMOSOME CONDENSATION"/>
    <property type="match status" value="1"/>
</dbReference>
<feature type="region of interest" description="Disordered" evidence="4">
    <location>
        <begin position="741"/>
        <end position="770"/>
    </location>
</feature>
<dbReference type="SUPFAM" id="SSF49265">
    <property type="entry name" value="Fibronectin type III"/>
    <property type="match status" value="1"/>
</dbReference>
<dbReference type="CDD" id="cd00063">
    <property type="entry name" value="FN3"/>
    <property type="match status" value="1"/>
</dbReference>
<dbReference type="Gene3D" id="2.60.40.4270">
    <property type="entry name" value="Listeria-Bacteroides repeat domain"/>
    <property type="match status" value="3"/>
</dbReference>
<dbReference type="Pfam" id="PF00415">
    <property type="entry name" value="RCC1"/>
    <property type="match status" value="3"/>
</dbReference>
<feature type="domain" description="SLH" evidence="5">
    <location>
        <begin position="989"/>
        <end position="1049"/>
    </location>
</feature>
<evidence type="ECO:0000256" key="4">
    <source>
        <dbReference type="SAM" id="MobiDB-lite"/>
    </source>
</evidence>
<feature type="domain" description="SLH" evidence="5">
    <location>
        <begin position="1121"/>
        <end position="1183"/>
    </location>
</feature>
<dbReference type="Gene3D" id="2.130.10.30">
    <property type="entry name" value="Regulator of chromosome condensation 1/beta-lactamase-inhibitor protein II"/>
    <property type="match status" value="2"/>
</dbReference>
<keyword evidence="7" id="KW-1185">Reference proteome</keyword>
<evidence type="ECO:0000256" key="2">
    <source>
        <dbReference type="ARBA" id="ARBA00022658"/>
    </source>
</evidence>
<dbReference type="InterPro" id="IPR058923">
    <property type="entry name" value="RCC1-like_dom"/>
</dbReference>
<dbReference type="AlphaFoldDB" id="A0A430JBT5"/>